<dbReference type="SMART" id="SM00278">
    <property type="entry name" value="HhH1"/>
    <property type="match status" value="3"/>
</dbReference>
<evidence type="ECO:0000256" key="18">
    <source>
        <dbReference type="ARBA" id="ARBA00044632"/>
    </source>
</evidence>
<comment type="catalytic activity">
    <reaction evidence="18">
        <text>2'-deoxyribonucleotide-(2'-deoxyribose 5'-phosphate)-2'-deoxyribonucleotide-DNA = a 3'-end 2'-deoxyribonucleotide-(2,3-dehydro-2,3-deoxyribose 5'-phosphate)-DNA + a 5'-end 5'-phospho-2'-deoxyribonucleoside-DNA + H(+)</text>
        <dbReference type="Rhea" id="RHEA:66592"/>
        <dbReference type="Rhea" id="RHEA-COMP:13180"/>
        <dbReference type="Rhea" id="RHEA-COMP:16897"/>
        <dbReference type="Rhea" id="RHEA-COMP:17067"/>
        <dbReference type="ChEBI" id="CHEBI:15378"/>
        <dbReference type="ChEBI" id="CHEBI:136412"/>
        <dbReference type="ChEBI" id="CHEBI:157695"/>
        <dbReference type="ChEBI" id="CHEBI:167181"/>
        <dbReference type="EC" id="4.2.99.18"/>
    </reaction>
</comment>
<keyword evidence="6" id="KW-0488">Methylation</keyword>
<evidence type="ECO:0000256" key="13">
    <source>
        <dbReference type="ARBA" id="ARBA00022932"/>
    </source>
</evidence>
<evidence type="ECO:0000256" key="5">
    <source>
        <dbReference type="ARBA" id="ARBA00020020"/>
    </source>
</evidence>
<keyword evidence="15" id="KW-0234">DNA repair</keyword>
<dbReference type="InterPro" id="IPR002054">
    <property type="entry name" value="DNA-dir_DNA_pol_X"/>
</dbReference>
<evidence type="ECO:0000259" key="22">
    <source>
        <dbReference type="SMART" id="SM00278"/>
    </source>
</evidence>
<dbReference type="CDD" id="cd07436">
    <property type="entry name" value="PHP_PolX"/>
    <property type="match status" value="1"/>
</dbReference>
<evidence type="ECO:0000256" key="19">
    <source>
        <dbReference type="ARBA" id="ARBA00044678"/>
    </source>
</evidence>
<evidence type="ECO:0000256" key="15">
    <source>
        <dbReference type="ARBA" id="ARBA00023204"/>
    </source>
</evidence>
<evidence type="ECO:0000256" key="1">
    <source>
        <dbReference type="ARBA" id="ARBA00001946"/>
    </source>
</evidence>
<keyword evidence="26" id="KW-1185">Reference proteome</keyword>
<keyword evidence="25" id="KW-0540">Nuclease</keyword>
<evidence type="ECO:0000256" key="12">
    <source>
        <dbReference type="ARBA" id="ARBA00022843"/>
    </source>
</evidence>
<evidence type="ECO:0000256" key="21">
    <source>
        <dbReference type="ARBA" id="ARBA00049244"/>
    </source>
</evidence>
<dbReference type="InterPro" id="IPR010996">
    <property type="entry name" value="HHH_MUS81"/>
</dbReference>
<feature type="domain" description="Helix-hairpin-helix DNA-binding motif class 1" evidence="22">
    <location>
        <begin position="54"/>
        <end position="73"/>
    </location>
</feature>
<evidence type="ECO:0000256" key="8">
    <source>
        <dbReference type="ARBA" id="ARBA00022679"/>
    </source>
</evidence>
<dbReference type="Gene3D" id="3.20.20.140">
    <property type="entry name" value="Metal-dependent hydrolases"/>
    <property type="match status" value="1"/>
</dbReference>
<evidence type="ECO:0000256" key="6">
    <source>
        <dbReference type="ARBA" id="ARBA00022481"/>
    </source>
</evidence>
<keyword evidence="11" id="KW-0227">DNA damage</keyword>
<comment type="catalytic activity">
    <reaction evidence="21">
        <text>DNA(n) + a 2'-deoxyribonucleoside 5'-triphosphate = DNA(n+1) + diphosphate</text>
        <dbReference type="Rhea" id="RHEA:22508"/>
        <dbReference type="Rhea" id="RHEA-COMP:17339"/>
        <dbReference type="Rhea" id="RHEA-COMP:17340"/>
        <dbReference type="ChEBI" id="CHEBI:33019"/>
        <dbReference type="ChEBI" id="CHEBI:61560"/>
        <dbReference type="ChEBI" id="CHEBI:173112"/>
        <dbReference type="EC" id="2.7.7.7"/>
    </reaction>
</comment>
<dbReference type="NCBIfam" id="NF006375">
    <property type="entry name" value="PRK08609.1"/>
    <property type="match status" value="1"/>
</dbReference>
<comment type="cofactor">
    <cofactor evidence="1">
        <name>Mg(2+)</name>
        <dbReference type="ChEBI" id="CHEBI:18420"/>
    </cofactor>
</comment>
<dbReference type="SUPFAM" id="SSF89550">
    <property type="entry name" value="PHP domain-like"/>
    <property type="match status" value="1"/>
</dbReference>
<evidence type="ECO:0000256" key="17">
    <source>
        <dbReference type="ARBA" id="ARBA00035726"/>
    </source>
</evidence>
<dbReference type="Proteomes" id="UP001374893">
    <property type="component" value="Chromosome"/>
</dbReference>
<dbReference type="InterPro" id="IPR047967">
    <property type="entry name" value="PolX_PHP"/>
</dbReference>
<evidence type="ECO:0000256" key="14">
    <source>
        <dbReference type="ARBA" id="ARBA00023053"/>
    </source>
</evidence>
<dbReference type="PANTHER" id="PTHR36928">
    <property type="entry name" value="PHOSPHATASE YCDX-RELATED"/>
    <property type="match status" value="1"/>
</dbReference>
<dbReference type="Gene3D" id="1.10.150.110">
    <property type="entry name" value="DNA polymerase beta, N-terminal domain-like"/>
    <property type="match status" value="1"/>
</dbReference>
<feature type="domain" description="Helix-hairpin-helix DNA-binding motif class 1" evidence="22">
    <location>
        <begin position="129"/>
        <end position="148"/>
    </location>
</feature>
<dbReference type="Pfam" id="PF14791">
    <property type="entry name" value="DNA_pol_B_thumb"/>
    <property type="match status" value="1"/>
</dbReference>
<dbReference type="PIRSF" id="PIRSF005047">
    <property type="entry name" value="UCP005047_YshC"/>
    <property type="match status" value="1"/>
</dbReference>
<dbReference type="InterPro" id="IPR050243">
    <property type="entry name" value="PHP_phosphatase"/>
</dbReference>
<evidence type="ECO:0000256" key="7">
    <source>
        <dbReference type="ARBA" id="ARBA00022634"/>
    </source>
</evidence>
<dbReference type="InterPro" id="IPR037160">
    <property type="entry name" value="DNA_Pol_thumb_sf"/>
</dbReference>
<dbReference type="InterPro" id="IPR004013">
    <property type="entry name" value="PHP_dom"/>
</dbReference>
<keyword evidence="9" id="KW-0548">Nucleotidyltransferase</keyword>
<evidence type="ECO:0000313" key="26">
    <source>
        <dbReference type="Proteomes" id="UP001374893"/>
    </source>
</evidence>
<dbReference type="SMART" id="SM00483">
    <property type="entry name" value="POLXc"/>
    <property type="match status" value="1"/>
</dbReference>
<evidence type="ECO:0000259" key="24">
    <source>
        <dbReference type="SMART" id="SM00483"/>
    </source>
</evidence>
<dbReference type="InterPro" id="IPR027421">
    <property type="entry name" value="DNA_pol_lamdba_lyase_dom_sf"/>
</dbReference>
<dbReference type="RefSeq" id="WP_338687316.1">
    <property type="nucleotide sequence ID" value="NZ_AP024702.1"/>
</dbReference>
<comment type="catalytic activity">
    <reaction evidence="19">
        <text>a 5'-end 2'-deoxyribose-2'-deoxyribonucleotide-DNA = (2E,4S)-4-hydroxypenten-2-al-5-phosphate + a 5'-end 5'-phospho-2'-deoxyribonucleoside-DNA + H(+)</text>
        <dbReference type="Rhea" id="RHEA:76255"/>
        <dbReference type="Rhea" id="RHEA-COMP:13180"/>
        <dbReference type="Rhea" id="RHEA-COMP:18657"/>
        <dbReference type="ChEBI" id="CHEBI:15378"/>
        <dbReference type="ChEBI" id="CHEBI:136412"/>
        <dbReference type="ChEBI" id="CHEBI:195194"/>
        <dbReference type="ChEBI" id="CHEBI:195195"/>
    </reaction>
</comment>
<dbReference type="CDD" id="cd00141">
    <property type="entry name" value="NT_POLXc"/>
    <property type="match status" value="1"/>
</dbReference>
<dbReference type="InterPro" id="IPR002008">
    <property type="entry name" value="DNA_pol_X_beta-like"/>
</dbReference>
<keyword evidence="7" id="KW-0237">DNA synthesis</keyword>
<evidence type="ECO:0000256" key="4">
    <source>
        <dbReference type="ARBA" id="ARBA00012720"/>
    </source>
</evidence>
<evidence type="ECO:0000256" key="9">
    <source>
        <dbReference type="ARBA" id="ARBA00022695"/>
    </source>
</evidence>
<dbReference type="InterPro" id="IPR029398">
    <property type="entry name" value="PolB_thumb"/>
</dbReference>
<dbReference type="Gene3D" id="3.30.460.10">
    <property type="entry name" value="Beta Polymerase, domain 2"/>
    <property type="match status" value="1"/>
</dbReference>
<keyword evidence="25" id="KW-0378">Hydrolase</keyword>
<comment type="function">
    <text evidence="20">Repair polymerase that plays a key role in base-excision repair. During this process, the damaged base is excised by specific DNA glycosylases, the DNA backbone is nicked at the abasic site by an apurinic/apyrimidic (AP) endonuclease, and POLB removes 5'-deoxyribose-phosphate from the preincised AP site acting as a 5'-deoxyribose-phosphate lyase (5'-dRP lyase); through its DNA polymerase activity, it adds one nucleotide to the 3' end of the arising single-nucleotide gap. Conducts 'gap-filling' DNA synthesis in a stepwise distributive fashion rather than in a processive fashion as for other DNA polymerases. It is also able to cleave sugar-phosphate bonds 3' to an intact AP site, acting as an AP lyase.</text>
</comment>
<dbReference type="InterPro" id="IPR003141">
    <property type="entry name" value="Pol/His_phosphatase_N"/>
</dbReference>
<dbReference type="Pfam" id="PF14520">
    <property type="entry name" value="HHH_5"/>
    <property type="match status" value="1"/>
</dbReference>
<evidence type="ECO:0000259" key="23">
    <source>
        <dbReference type="SMART" id="SM00481"/>
    </source>
</evidence>
<dbReference type="Gene3D" id="1.10.150.20">
    <property type="entry name" value="5' to 3' exonuclease, C-terminal subdomain"/>
    <property type="match status" value="1"/>
</dbReference>
<dbReference type="InterPro" id="IPR043519">
    <property type="entry name" value="NT_sf"/>
</dbReference>
<feature type="domain" description="DNA-directed DNA polymerase X" evidence="24">
    <location>
        <begin position="3"/>
        <end position="322"/>
    </location>
</feature>
<dbReference type="SUPFAM" id="SSF47802">
    <property type="entry name" value="DNA polymerase beta, N-terminal domain-like"/>
    <property type="match status" value="1"/>
</dbReference>
<evidence type="ECO:0000256" key="16">
    <source>
        <dbReference type="ARBA" id="ARBA00035717"/>
    </source>
</evidence>
<dbReference type="Gene3D" id="3.30.210.10">
    <property type="entry name" value="DNA polymerase, thumb domain"/>
    <property type="match status" value="1"/>
</dbReference>
<keyword evidence="14" id="KW-0915">Sodium</keyword>
<dbReference type="EC" id="4.2.99.18" evidence="4"/>
<dbReference type="GO" id="GO:0004527">
    <property type="term" value="F:exonuclease activity"/>
    <property type="evidence" value="ECO:0007669"/>
    <property type="project" value="UniProtKB-KW"/>
</dbReference>
<gene>
    <name evidence="25" type="ORF">HAHE_42240</name>
</gene>
<evidence type="ECO:0000256" key="10">
    <source>
        <dbReference type="ARBA" id="ARBA00022705"/>
    </source>
</evidence>
<comment type="subcellular location">
    <subcellularLocation>
        <location evidence="2">Cytoplasm</location>
    </subcellularLocation>
</comment>
<keyword evidence="12" id="KW-0832">Ubl conjugation</keyword>
<dbReference type="Pfam" id="PF02811">
    <property type="entry name" value="PHP"/>
    <property type="match status" value="1"/>
</dbReference>
<organism evidence="25 26">
    <name type="scientific">Haloferula helveola</name>
    <dbReference type="NCBI Taxonomy" id="490095"/>
    <lineage>
        <taxon>Bacteria</taxon>
        <taxon>Pseudomonadati</taxon>
        <taxon>Verrucomicrobiota</taxon>
        <taxon>Verrucomicrobiia</taxon>
        <taxon>Verrucomicrobiales</taxon>
        <taxon>Verrucomicrobiaceae</taxon>
        <taxon>Haloferula</taxon>
    </lineage>
</organism>
<feature type="domain" description="Polymerase/histidinol phosphatase N-terminal" evidence="23">
    <location>
        <begin position="346"/>
        <end position="426"/>
    </location>
</feature>
<dbReference type="EC" id="2.7.7.7" evidence="3"/>
<evidence type="ECO:0000256" key="3">
    <source>
        <dbReference type="ARBA" id="ARBA00012417"/>
    </source>
</evidence>
<dbReference type="PRINTS" id="PR00870">
    <property type="entry name" value="DNAPOLXBETA"/>
</dbReference>
<protein>
    <recommendedName>
        <fullName evidence="5">DNA polymerase beta</fullName>
        <ecNumber evidence="3">2.7.7.7</ecNumber>
        <ecNumber evidence="4">4.2.99.18</ecNumber>
    </recommendedName>
    <alternativeName>
        <fullName evidence="16">5'-deoxyribose-phosphate lyase</fullName>
    </alternativeName>
    <alternativeName>
        <fullName evidence="17">AP lyase</fullName>
    </alternativeName>
</protein>
<evidence type="ECO:0000313" key="25">
    <source>
        <dbReference type="EMBL" id="BCX50316.1"/>
    </source>
</evidence>
<dbReference type="InterPro" id="IPR022311">
    <property type="entry name" value="PolX-like"/>
</dbReference>
<evidence type="ECO:0000256" key="11">
    <source>
        <dbReference type="ARBA" id="ARBA00022763"/>
    </source>
</evidence>
<keyword evidence="8" id="KW-0808">Transferase</keyword>
<feature type="domain" description="Helix-hairpin-helix DNA-binding motif class 1" evidence="22">
    <location>
        <begin position="94"/>
        <end position="113"/>
    </location>
</feature>
<dbReference type="PANTHER" id="PTHR36928:SF1">
    <property type="entry name" value="PHOSPHATASE YCDX-RELATED"/>
    <property type="match status" value="1"/>
</dbReference>
<dbReference type="InterPro" id="IPR016195">
    <property type="entry name" value="Pol/histidinol_Pase-like"/>
</dbReference>
<keyword evidence="10" id="KW-0235">DNA replication</keyword>
<dbReference type="SUPFAM" id="SSF81301">
    <property type="entry name" value="Nucleotidyltransferase"/>
    <property type="match status" value="1"/>
</dbReference>
<keyword evidence="25" id="KW-0269">Exonuclease</keyword>
<accession>A0ABM7REZ5</accession>
<evidence type="ECO:0000256" key="20">
    <source>
        <dbReference type="ARBA" id="ARBA00045548"/>
    </source>
</evidence>
<evidence type="ECO:0000256" key="2">
    <source>
        <dbReference type="ARBA" id="ARBA00004496"/>
    </source>
</evidence>
<dbReference type="Pfam" id="PF14716">
    <property type="entry name" value="HHH_8"/>
    <property type="match status" value="1"/>
</dbReference>
<dbReference type="SMART" id="SM00481">
    <property type="entry name" value="POLIIIAc"/>
    <property type="match status" value="1"/>
</dbReference>
<sequence length="586" mass="65944">MSEVTRETLSSVLEEIALLLEIQGENPFKIRAYRQGAEIVSSFDGDIVARAKDNDLKGIKGIGEALQDKLHELATTGSLEFHQKLRGKYPDTFFDLFDIEGLGPKKIAALHKELGIASIPDLKAACESNKVAGLSGFGKKTEQKILEAIERREKFADRFLLHTATAAAETILERIRSHPDVLRAQWAGSLRRSKETIGDLDFIAATSKPADLTAWFSELDIVTDVIVHGDTKCSIRLENGLQCDLRAVSNEQYPFALQYFTGSKEHNVAIRSRALKQGLSLNEYGFTAAGKTTPHEPIPTVHDERDIYRTLGLDYIEPELRENHGEIEASEDGSLPRLIELENLRGTFHNHTTASDGVATLEEMAEAAIDLGLRYLGIADHSKASFQANGLDEERLAKQTEEIAEWNRQRGDELWIFSGTEVDILKDGSLDFSDDTLASLDYCVASVHASFTLDEKTMTKRIIQAMENEHVTMLGHLTGRLLLRRDEYAVNHEKIIDCAAETRTIIELNCNPRRLDMDWRWWRKARDKGVLCSINPDAHRPEQFQFLRFGIGIARKGWLRRKDVLNTFTLDEVKDYLGTPKAKRSL</sequence>
<proteinExistence type="predicted"/>
<name>A0ABM7REZ5_9BACT</name>
<dbReference type="EMBL" id="AP024702">
    <property type="protein sequence ID" value="BCX50316.1"/>
    <property type="molecule type" value="Genomic_DNA"/>
</dbReference>
<reference evidence="25 26" key="1">
    <citation type="submission" date="2021-06" db="EMBL/GenBank/DDBJ databases">
        <title>Complete genome of Haloferula helveola possessing various polysaccharide degrading enzymes.</title>
        <authorList>
            <person name="Takami H."/>
            <person name="Huang C."/>
            <person name="Hamasaki K."/>
        </authorList>
    </citation>
    <scope>NUCLEOTIDE SEQUENCE [LARGE SCALE GENOMIC DNA]</scope>
    <source>
        <strain evidence="25 26">CN-1</strain>
    </source>
</reference>
<keyword evidence="13" id="KW-0239">DNA-directed DNA polymerase</keyword>
<dbReference type="InterPro" id="IPR003583">
    <property type="entry name" value="Hlx-hairpin-Hlx_DNA-bd_motif"/>
</dbReference>